<dbReference type="SUPFAM" id="SSF54762">
    <property type="entry name" value="Signal recognition particle alu RNA binding heterodimer, SRP9/14"/>
    <property type="match status" value="1"/>
</dbReference>
<sequence>MASPERLSNHEFFNQLTALFASATAKEKSSVFLTQKALLPFGAVPADTPVVDPYTTDAPLQLLIRATNGDSDKKTPGKKIKFSTIVEATELEGFFARYTEVAKGGMTALKKRDRKGRKLKARKKGKKEELPVVTA</sequence>
<feature type="compositionally biased region" description="Basic residues" evidence="8">
    <location>
        <begin position="109"/>
        <end position="125"/>
    </location>
</feature>
<protein>
    <recommendedName>
        <fullName evidence="7">Signal recognition particle subunit SRP14</fullName>
    </recommendedName>
    <alternativeName>
        <fullName evidence="7">Signal recognition particle 14 kDa protein</fullName>
    </alternativeName>
</protein>
<comment type="function">
    <text evidence="7">Component of the signal recognition particle (SRP) complex, a ribonucleoprotein complex that mediates the cotranslational targeting of secretory and membrane proteins to the endoplasmic reticulum (ER).</text>
</comment>
<keyword evidence="6 7" id="KW-0687">Ribonucleoprotein</keyword>
<keyword evidence="3 7" id="KW-0963">Cytoplasm</keyword>
<evidence type="ECO:0000256" key="4">
    <source>
        <dbReference type="ARBA" id="ARBA00022884"/>
    </source>
</evidence>
<keyword evidence="5 7" id="KW-0733">Signal recognition particle</keyword>
<dbReference type="Gene3D" id="3.30.720.10">
    <property type="entry name" value="Signal recognition particle alu RNA binding heterodimer, srp9/1"/>
    <property type="match status" value="1"/>
</dbReference>
<evidence type="ECO:0000256" key="5">
    <source>
        <dbReference type="ARBA" id="ARBA00023135"/>
    </source>
</evidence>
<evidence type="ECO:0000256" key="7">
    <source>
        <dbReference type="RuleBase" id="RU368100"/>
    </source>
</evidence>
<proteinExistence type="inferred from homology"/>
<gene>
    <name evidence="9" type="ORF">Q9L58_001152</name>
</gene>
<accession>A0ABR3GW61</accession>
<comment type="subcellular location">
    <subcellularLocation>
        <location evidence="1 7">Cytoplasm</location>
    </subcellularLocation>
</comment>
<evidence type="ECO:0000313" key="9">
    <source>
        <dbReference type="EMBL" id="KAL0639836.1"/>
    </source>
</evidence>
<dbReference type="EMBL" id="JBBBZM010000008">
    <property type="protein sequence ID" value="KAL0639836.1"/>
    <property type="molecule type" value="Genomic_DNA"/>
</dbReference>
<dbReference type="Proteomes" id="UP001447188">
    <property type="component" value="Unassembled WGS sequence"/>
</dbReference>
<dbReference type="InterPro" id="IPR003210">
    <property type="entry name" value="Signal_recog_particle_SRP14"/>
</dbReference>
<evidence type="ECO:0000313" key="10">
    <source>
        <dbReference type="Proteomes" id="UP001447188"/>
    </source>
</evidence>
<evidence type="ECO:0000256" key="8">
    <source>
        <dbReference type="SAM" id="MobiDB-lite"/>
    </source>
</evidence>
<evidence type="ECO:0000256" key="3">
    <source>
        <dbReference type="ARBA" id="ARBA00022490"/>
    </source>
</evidence>
<name>A0ABR3GW61_9PEZI</name>
<evidence type="ECO:0000256" key="6">
    <source>
        <dbReference type="ARBA" id="ARBA00023274"/>
    </source>
</evidence>
<dbReference type="PANTHER" id="PTHR12013">
    <property type="entry name" value="SIGNAL RECOGNITION PARTICLE 14 KD PROTEIN"/>
    <property type="match status" value="1"/>
</dbReference>
<dbReference type="InterPro" id="IPR009018">
    <property type="entry name" value="Signal_recog_particle_SRP9/14"/>
</dbReference>
<keyword evidence="4 7" id="KW-0694">RNA-binding</keyword>
<dbReference type="Pfam" id="PF02290">
    <property type="entry name" value="SRP14"/>
    <property type="match status" value="1"/>
</dbReference>
<feature type="compositionally biased region" description="Basic and acidic residues" evidence="8">
    <location>
        <begin position="126"/>
        <end position="135"/>
    </location>
</feature>
<organism evidence="9 10">
    <name type="scientific">Discina gigas</name>
    <dbReference type="NCBI Taxonomy" id="1032678"/>
    <lineage>
        <taxon>Eukaryota</taxon>
        <taxon>Fungi</taxon>
        <taxon>Dikarya</taxon>
        <taxon>Ascomycota</taxon>
        <taxon>Pezizomycotina</taxon>
        <taxon>Pezizomycetes</taxon>
        <taxon>Pezizales</taxon>
        <taxon>Discinaceae</taxon>
        <taxon>Discina</taxon>
    </lineage>
</organism>
<comment type="similarity">
    <text evidence="2 7">Belongs to the SRP14 family.</text>
</comment>
<feature type="region of interest" description="Disordered" evidence="8">
    <location>
        <begin position="109"/>
        <end position="135"/>
    </location>
</feature>
<comment type="subunit">
    <text evidence="7">Component of a fungal signal recognition particle (SRP) complex that consists of a 7SL RNA molecule (scR1) and at least six protein subunits: SRP72, SRP68, SRP54, SEC65, SRP21 and SRP14.</text>
</comment>
<evidence type="ECO:0000256" key="2">
    <source>
        <dbReference type="ARBA" id="ARBA00010349"/>
    </source>
</evidence>
<keyword evidence="10" id="KW-1185">Reference proteome</keyword>
<reference evidence="9 10" key="1">
    <citation type="submission" date="2024-02" db="EMBL/GenBank/DDBJ databases">
        <title>Discinaceae phylogenomics.</title>
        <authorList>
            <person name="Dirks A.C."/>
            <person name="James T.Y."/>
        </authorList>
    </citation>
    <scope>NUCLEOTIDE SEQUENCE [LARGE SCALE GENOMIC DNA]</scope>
    <source>
        <strain evidence="9 10">ACD0624</strain>
    </source>
</reference>
<evidence type="ECO:0000256" key="1">
    <source>
        <dbReference type="ARBA" id="ARBA00004496"/>
    </source>
</evidence>
<comment type="caution">
    <text evidence="9">The sequence shown here is derived from an EMBL/GenBank/DDBJ whole genome shotgun (WGS) entry which is preliminary data.</text>
</comment>